<accession>A0A0D1VLA1</accession>
<dbReference type="PATRIC" id="fig|47500.8.peg.5260"/>
<dbReference type="EMBL" id="LGUG01000021">
    <property type="protein sequence ID" value="KON83343.1"/>
    <property type="molecule type" value="Genomic_DNA"/>
</dbReference>
<name>A0A0D1VLA1_ANEMI</name>
<dbReference type="Proteomes" id="UP000182836">
    <property type="component" value="Unassembled WGS sequence"/>
</dbReference>
<dbReference type="RefSeq" id="WP_043063291.1">
    <property type="nucleotide sequence ID" value="NZ_BJOA01000355.1"/>
</dbReference>
<dbReference type="EMBL" id="FNED01000028">
    <property type="protein sequence ID" value="SDJ76529.1"/>
    <property type="molecule type" value="Genomic_DNA"/>
</dbReference>
<keyword evidence="3" id="KW-1185">Reference proteome</keyword>
<proteinExistence type="predicted"/>
<evidence type="ECO:0000313" key="2">
    <source>
        <dbReference type="EMBL" id="SDJ76529.1"/>
    </source>
</evidence>
<sequence length="80" mass="9244">MIIINEKPLSQIEKEREEEKAPLVKMSQDLATLKLSNIQKDEIIQQLEQDLAREKQRNKDNGFAIMELYEALDAMQNGGQ</sequence>
<dbReference type="Proteomes" id="UP000037269">
    <property type="component" value="Unassembled WGS sequence"/>
</dbReference>
<dbReference type="GeneID" id="42309616"/>
<evidence type="ECO:0000313" key="4">
    <source>
        <dbReference type="Proteomes" id="UP000182836"/>
    </source>
</evidence>
<protein>
    <submittedName>
        <fullName evidence="1">Uncharacterized protein</fullName>
    </submittedName>
</protein>
<reference evidence="2 4" key="2">
    <citation type="submission" date="2016-10" db="EMBL/GenBank/DDBJ databases">
        <authorList>
            <person name="de Groot N.N."/>
        </authorList>
    </citation>
    <scope>NUCLEOTIDE SEQUENCE [LARGE SCALE GENOMIC DNA]</scope>
    <source>
        <strain evidence="2 4">DSM 2895</strain>
    </source>
</reference>
<dbReference type="AlphaFoldDB" id="A0A0D1VLA1"/>
<reference evidence="1 3" key="1">
    <citation type="submission" date="2015-07" db="EMBL/GenBank/DDBJ databases">
        <title>Fjat-14205 dsm 2895.</title>
        <authorList>
            <person name="Liu B."/>
            <person name="Wang J."/>
            <person name="Zhu Y."/>
            <person name="Liu G."/>
            <person name="Chen Q."/>
            <person name="Chen Z."/>
            <person name="Lan J."/>
            <person name="Che J."/>
            <person name="Ge C."/>
            <person name="Shi H."/>
            <person name="Pan Z."/>
            <person name="Liu X."/>
        </authorList>
    </citation>
    <scope>NUCLEOTIDE SEQUENCE [LARGE SCALE GENOMIC DNA]</scope>
    <source>
        <strain evidence="1 3">DSM 2895</strain>
    </source>
</reference>
<dbReference type="OrthoDB" id="2684040at2"/>
<gene>
    <name evidence="1" type="ORF">AF333_31320</name>
    <name evidence="2" type="ORF">SAMN04487909_1284</name>
</gene>
<organism evidence="1 3">
    <name type="scientific">Aneurinibacillus migulanus</name>
    <name type="common">Bacillus migulanus</name>
    <dbReference type="NCBI Taxonomy" id="47500"/>
    <lineage>
        <taxon>Bacteria</taxon>
        <taxon>Bacillati</taxon>
        <taxon>Bacillota</taxon>
        <taxon>Bacilli</taxon>
        <taxon>Bacillales</taxon>
        <taxon>Paenibacillaceae</taxon>
        <taxon>Aneurinibacillus group</taxon>
        <taxon>Aneurinibacillus</taxon>
    </lineage>
</organism>
<evidence type="ECO:0000313" key="3">
    <source>
        <dbReference type="Proteomes" id="UP000037269"/>
    </source>
</evidence>
<evidence type="ECO:0000313" key="1">
    <source>
        <dbReference type="EMBL" id="KON83343.1"/>
    </source>
</evidence>